<sequence length="126" mass="14113">METYYKRKHQWKANTYGPPPWHAMSLSPASSVPSPFPLPTITPPFSFSYLYHLASIPHLFPSSYYRSPILFPSHSHIPVPSSFCHSLTPSHSSTLATSLALNTLQRLILRRQSNVAPCERYGSEGG</sequence>
<organism evidence="1 2">
    <name type="scientific">Portunus trituberculatus</name>
    <name type="common">Swimming crab</name>
    <name type="synonym">Neptunus trituberculatus</name>
    <dbReference type="NCBI Taxonomy" id="210409"/>
    <lineage>
        <taxon>Eukaryota</taxon>
        <taxon>Metazoa</taxon>
        <taxon>Ecdysozoa</taxon>
        <taxon>Arthropoda</taxon>
        <taxon>Crustacea</taxon>
        <taxon>Multicrustacea</taxon>
        <taxon>Malacostraca</taxon>
        <taxon>Eumalacostraca</taxon>
        <taxon>Eucarida</taxon>
        <taxon>Decapoda</taxon>
        <taxon>Pleocyemata</taxon>
        <taxon>Brachyura</taxon>
        <taxon>Eubrachyura</taxon>
        <taxon>Portunoidea</taxon>
        <taxon>Portunidae</taxon>
        <taxon>Portuninae</taxon>
        <taxon>Portunus</taxon>
    </lineage>
</organism>
<dbReference type="Proteomes" id="UP000324222">
    <property type="component" value="Unassembled WGS sequence"/>
</dbReference>
<comment type="caution">
    <text evidence="1">The sequence shown here is derived from an EMBL/GenBank/DDBJ whole genome shotgun (WGS) entry which is preliminary data.</text>
</comment>
<proteinExistence type="predicted"/>
<reference evidence="1 2" key="1">
    <citation type="submission" date="2019-05" db="EMBL/GenBank/DDBJ databases">
        <title>Another draft genome of Portunus trituberculatus and its Hox gene families provides insights of decapod evolution.</title>
        <authorList>
            <person name="Jeong J.-H."/>
            <person name="Song I."/>
            <person name="Kim S."/>
            <person name="Choi T."/>
            <person name="Kim D."/>
            <person name="Ryu S."/>
            <person name="Kim W."/>
        </authorList>
    </citation>
    <scope>NUCLEOTIDE SEQUENCE [LARGE SCALE GENOMIC DNA]</scope>
    <source>
        <tissue evidence="1">Muscle</tissue>
    </source>
</reference>
<accession>A0A5B7HF49</accession>
<protein>
    <submittedName>
        <fullName evidence="1">Uncharacterized protein</fullName>
    </submittedName>
</protein>
<dbReference type="AlphaFoldDB" id="A0A5B7HF49"/>
<evidence type="ECO:0000313" key="2">
    <source>
        <dbReference type="Proteomes" id="UP000324222"/>
    </source>
</evidence>
<evidence type="ECO:0000313" key="1">
    <source>
        <dbReference type="EMBL" id="MPC70990.1"/>
    </source>
</evidence>
<name>A0A5B7HF49_PORTR</name>
<keyword evidence="2" id="KW-1185">Reference proteome</keyword>
<dbReference type="EMBL" id="VSRR010032090">
    <property type="protein sequence ID" value="MPC70990.1"/>
    <property type="molecule type" value="Genomic_DNA"/>
</dbReference>
<gene>
    <name evidence="1" type="ORF">E2C01_065257</name>
</gene>